<dbReference type="EMBL" id="CP019650">
    <property type="protein sequence ID" value="AQQ66913.1"/>
    <property type="molecule type" value="Genomic_DNA"/>
</dbReference>
<accession>A0A1Q2M2G8</accession>
<protein>
    <submittedName>
        <fullName evidence="2">Uncharacterized protein</fullName>
    </submittedName>
</protein>
<keyword evidence="3" id="KW-1185">Reference proteome</keyword>
<dbReference type="AlphaFoldDB" id="A0A1Q2M2G8"/>
<gene>
    <name evidence="2" type="ORF">Mag101_04120</name>
</gene>
<evidence type="ECO:0000313" key="3">
    <source>
        <dbReference type="Proteomes" id="UP000188219"/>
    </source>
</evidence>
<sequence>MGSNKKSREIVEEFKLAWAVYTAGVIVLLAAGWWFMRNWGWSWVRNLILLEAATVLLVPARGATADGPLVPVLPLFVYQTLFEEEGATPEVSASLVFAAAGAFAVMLIVGIIKLMLRRRKDRPMTESDQY</sequence>
<reference evidence="2" key="1">
    <citation type="submission" date="2017-02" db="EMBL/GenBank/DDBJ databases">
        <title>Genome of Microbulbifer agarilyticus GP101.</title>
        <authorList>
            <person name="Jung J."/>
            <person name="Bae S.S."/>
            <person name="Baek K."/>
        </authorList>
    </citation>
    <scope>NUCLEOTIDE SEQUENCE [LARGE SCALE GENOMIC DNA]</scope>
    <source>
        <strain evidence="2">GP101</strain>
    </source>
</reference>
<keyword evidence="1" id="KW-0472">Membrane</keyword>
<dbReference type="STRING" id="260552.Mag101_04120"/>
<evidence type="ECO:0000256" key="1">
    <source>
        <dbReference type="SAM" id="Phobius"/>
    </source>
</evidence>
<dbReference type="OrthoDB" id="5737688at2"/>
<dbReference type="KEGG" id="maga:Mag101_04120"/>
<keyword evidence="1" id="KW-1133">Transmembrane helix</keyword>
<feature type="transmembrane region" description="Helical" evidence="1">
    <location>
        <begin position="95"/>
        <end position="116"/>
    </location>
</feature>
<keyword evidence="1" id="KW-0812">Transmembrane</keyword>
<feature type="transmembrane region" description="Helical" evidence="1">
    <location>
        <begin position="16"/>
        <end position="36"/>
    </location>
</feature>
<dbReference type="Proteomes" id="UP000188219">
    <property type="component" value="Chromosome"/>
</dbReference>
<proteinExistence type="predicted"/>
<name>A0A1Q2M2G8_9GAMM</name>
<evidence type="ECO:0000313" key="2">
    <source>
        <dbReference type="EMBL" id="AQQ66913.1"/>
    </source>
</evidence>
<organism evidence="2 3">
    <name type="scientific">Microbulbifer agarilyticus</name>
    <dbReference type="NCBI Taxonomy" id="260552"/>
    <lineage>
        <taxon>Bacteria</taxon>
        <taxon>Pseudomonadati</taxon>
        <taxon>Pseudomonadota</taxon>
        <taxon>Gammaproteobacteria</taxon>
        <taxon>Cellvibrionales</taxon>
        <taxon>Microbulbiferaceae</taxon>
        <taxon>Microbulbifer</taxon>
    </lineage>
</organism>